<gene>
    <name evidence="1" type="ORF">MRATA1EN1_LOCUS26524</name>
</gene>
<reference evidence="1" key="1">
    <citation type="submission" date="2023-04" db="EMBL/GenBank/DDBJ databases">
        <authorList>
            <consortium name="ELIXIR-Norway"/>
        </authorList>
    </citation>
    <scope>NUCLEOTIDE SEQUENCE [LARGE SCALE GENOMIC DNA]</scope>
</reference>
<keyword evidence="2" id="KW-1185">Reference proteome</keyword>
<accession>A0ABN8ZU91</accession>
<dbReference type="Proteomes" id="UP001176941">
    <property type="component" value="Chromosome 7"/>
</dbReference>
<evidence type="ECO:0000313" key="1">
    <source>
        <dbReference type="EMBL" id="CAI9177562.1"/>
    </source>
</evidence>
<sequence length="141" mass="14999">METPQAGYLVIIPVYQHLRLRRETGMPGFILPGAPGDSAGGLPGNYPVSPRAWRGGGRCTRVVDCRANGSGREAAGARQAAAASFRVTVPTLRRQTWPSASSSVPGVFSRHLSETTSDHACQNQGRVFDIITTAVKTAHIT</sequence>
<name>A0ABN8ZU91_RANTA</name>
<evidence type="ECO:0000313" key="2">
    <source>
        <dbReference type="Proteomes" id="UP001176941"/>
    </source>
</evidence>
<protein>
    <submittedName>
        <fullName evidence="1">Uncharacterized protein</fullName>
    </submittedName>
</protein>
<proteinExistence type="predicted"/>
<organism evidence="1 2">
    <name type="scientific">Rangifer tarandus platyrhynchus</name>
    <name type="common">Svalbard reindeer</name>
    <dbReference type="NCBI Taxonomy" id="3082113"/>
    <lineage>
        <taxon>Eukaryota</taxon>
        <taxon>Metazoa</taxon>
        <taxon>Chordata</taxon>
        <taxon>Craniata</taxon>
        <taxon>Vertebrata</taxon>
        <taxon>Euteleostomi</taxon>
        <taxon>Mammalia</taxon>
        <taxon>Eutheria</taxon>
        <taxon>Laurasiatheria</taxon>
        <taxon>Artiodactyla</taxon>
        <taxon>Ruminantia</taxon>
        <taxon>Pecora</taxon>
        <taxon>Cervidae</taxon>
        <taxon>Odocoileinae</taxon>
        <taxon>Rangifer</taxon>
    </lineage>
</organism>
<dbReference type="EMBL" id="OX459943">
    <property type="protein sequence ID" value="CAI9177562.1"/>
    <property type="molecule type" value="Genomic_DNA"/>
</dbReference>